<feature type="domain" description="DUF2341" evidence="1">
    <location>
        <begin position="1"/>
        <end position="48"/>
    </location>
</feature>
<evidence type="ECO:0000313" key="2">
    <source>
        <dbReference type="EMBL" id="PIP75848.1"/>
    </source>
</evidence>
<dbReference type="EMBL" id="PCTN01000063">
    <property type="protein sequence ID" value="PIP75848.1"/>
    <property type="molecule type" value="Genomic_DNA"/>
</dbReference>
<dbReference type="AlphaFoldDB" id="A0A2H0D2B6"/>
<evidence type="ECO:0000259" key="1">
    <source>
        <dbReference type="Pfam" id="PF10102"/>
    </source>
</evidence>
<organism evidence="2 3">
    <name type="scientific">Candidatus Kuenenbacteria bacterium CG22_combo_CG10-13_8_21_14_all_39_9</name>
    <dbReference type="NCBI Taxonomy" id="1974621"/>
    <lineage>
        <taxon>Bacteria</taxon>
        <taxon>Candidatus Kueneniibacteriota</taxon>
    </lineage>
</organism>
<feature type="non-terminal residue" evidence="2">
    <location>
        <position position="48"/>
    </location>
</feature>
<protein>
    <recommendedName>
        <fullName evidence="1">DUF2341 domain-containing protein</fullName>
    </recommendedName>
</protein>
<dbReference type="Proteomes" id="UP000230159">
    <property type="component" value="Unassembled WGS sequence"/>
</dbReference>
<feature type="non-terminal residue" evidence="2">
    <location>
        <position position="1"/>
    </location>
</feature>
<dbReference type="Pfam" id="PF10102">
    <property type="entry name" value="DUF2341"/>
    <property type="match status" value="1"/>
</dbReference>
<sequence>WTRVPLIPANSVKTIYVYYGNSAATGQSDASVCPGGIHSGFCTEFFDD</sequence>
<proteinExistence type="predicted"/>
<dbReference type="InterPro" id="IPR018765">
    <property type="entry name" value="DUF2341"/>
</dbReference>
<name>A0A2H0D2B6_9BACT</name>
<reference evidence="2 3" key="1">
    <citation type="submission" date="2017-09" db="EMBL/GenBank/DDBJ databases">
        <title>Depth-based differentiation of microbial function through sediment-hosted aquifers and enrichment of novel symbionts in the deep terrestrial subsurface.</title>
        <authorList>
            <person name="Probst A.J."/>
            <person name="Ladd B."/>
            <person name="Jarett J.K."/>
            <person name="Geller-Mcgrath D.E."/>
            <person name="Sieber C.M."/>
            <person name="Emerson J.B."/>
            <person name="Anantharaman K."/>
            <person name="Thomas B.C."/>
            <person name="Malmstrom R."/>
            <person name="Stieglmeier M."/>
            <person name="Klingl A."/>
            <person name="Woyke T."/>
            <person name="Ryan C.M."/>
            <person name="Banfield J.F."/>
        </authorList>
    </citation>
    <scope>NUCLEOTIDE SEQUENCE [LARGE SCALE GENOMIC DNA]</scope>
    <source>
        <strain evidence="2">CG22_combo_CG10-13_8_21_14_all_39_9</strain>
    </source>
</reference>
<evidence type="ECO:0000313" key="3">
    <source>
        <dbReference type="Proteomes" id="UP000230159"/>
    </source>
</evidence>
<accession>A0A2H0D2B6</accession>
<comment type="caution">
    <text evidence="2">The sequence shown here is derived from an EMBL/GenBank/DDBJ whole genome shotgun (WGS) entry which is preliminary data.</text>
</comment>
<gene>
    <name evidence="2" type="ORF">COW86_01430</name>
</gene>